<evidence type="ECO:0000313" key="1">
    <source>
        <dbReference type="EMBL" id="VVN67490.1"/>
    </source>
</evidence>
<dbReference type="InterPro" id="IPR025683">
    <property type="entry name" value="Protein_beta"/>
</dbReference>
<sequence>MLYIPCMKVGQNDVKALINLEEHRKKLVSPLLNMRGKERNLNDFLANWGDHPYLMDVSRSPQDIAEEVIAERDLHNPANHFEKKRVWLAELKIKNNSLIPVVSWLDTDNSRDVIQQARLLLTNFETIAIRIICTADITGASWDRAISILDAIATPENIIAILDFGDRSPISTINGGTLDHSLSTLDAYGVHSASLISSSFPSQKPQSGSTSTATCHDIAWQTEAKQLNSSINLIYGDYAGTNPGAAVEYIPGMAVIPFASYYAPNEWWLKRLGRDKEFENYVQLARDIRQLPDYHGDEFCWATREYGRISQTNEKYGNNGVWNGLRANQHICATLQFLQHKDSGDNISIDDIF</sequence>
<evidence type="ECO:0008006" key="3">
    <source>
        <dbReference type="Google" id="ProtNLM"/>
    </source>
</evidence>
<dbReference type="AlphaFoldDB" id="A0A5E6ZLS6"/>
<dbReference type="RefSeq" id="WP_150796176.1">
    <property type="nucleotide sequence ID" value="NZ_CABVHU010000001.1"/>
</dbReference>
<reference evidence="1 2" key="1">
    <citation type="submission" date="2019-09" db="EMBL/GenBank/DDBJ databases">
        <authorList>
            <person name="Chandra G."/>
            <person name="Truman W A."/>
        </authorList>
    </citation>
    <scope>NUCLEOTIDE SEQUENCE [LARGE SCALE GENOMIC DNA]</scope>
    <source>
        <strain evidence="1">PS833</strain>
    </source>
</reference>
<organism evidence="1 2">
    <name type="scientific">Pseudomonas fluorescens</name>
    <dbReference type="NCBI Taxonomy" id="294"/>
    <lineage>
        <taxon>Bacteria</taxon>
        <taxon>Pseudomonadati</taxon>
        <taxon>Pseudomonadota</taxon>
        <taxon>Gammaproteobacteria</taxon>
        <taxon>Pseudomonadales</taxon>
        <taxon>Pseudomonadaceae</taxon>
        <taxon>Pseudomonas</taxon>
    </lineage>
</organism>
<dbReference type="EMBL" id="CABVHU010000001">
    <property type="protein sequence ID" value="VVN67490.1"/>
    <property type="molecule type" value="Genomic_DNA"/>
</dbReference>
<protein>
    <recommendedName>
        <fullName evidence="3">T4 beta protein</fullName>
    </recommendedName>
</protein>
<dbReference type="Pfam" id="PF14350">
    <property type="entry name" value="Beta_protein"/>
    <property type="match status" value="1"/>
</dbReference>
<gene>
    <name evidence="1" type="ORF">PS833_00188</name>
</gene>
<dbReference type="OrthoDB" id="6814110at2"/>
<proteinExistence type="predicted"/>
<name>A0A5E6ZLS6_PSEFL</name>
<dbReference type="Proteomes" id="UP000409037">
    <property type="component" value="Unassembled WGS sequence"/>
</dbReference>
<accession>A0A5E6ZLS6</accession>
<evidence type="ECO:0000313" key="2">
    <source>
        <dbReference type="Proteomes" id="UP000409037"/>
    </source>
</evidence>